<evidence type="ECO:0000313" key="1">
    <source>
        <dbReference type="EMBL" id="REK71487.1"/>
    </source>
</evidence>
<proteinExistence type="predicted"/>
<dbReference type="EMBL" id="QUBQ01000005">
    <property type="protein sequence ID" value="REK71487.1"/>
    <property type="molecule type" value="Genomic_DNA"/>
</dbReference>
<reference evidence="1 2" key="1">
    <citation type="submission" date="2018-08" db="EMBL/GenBank/DDBJ databases">
        <title>Paenibacillus sp. M4BSY-1, whole genome shotgun sequence.</title>
        <authorList>
            <person name="Tuo L."/>
        </authorList>
    </citation>
    <scope>NUCLEOTIDE SEQUENCE [LARGE SCALE GENOMIC DNA]</scope>
    <source>
        <strain evidence="1 2">M4BSY-1</strain>
    </source>
</reference>
<dbReference type="Proteomes" id="UP000261905">
    <property type="component" value="Unassembled WGS sequence"/>
</dbReference>
<dbReference type="RefSeq" id="WP_116048737.1">
    <property type="nucleotide sequence ID" value="NZ_QUBQ01000005.1"/>
</dbReference>
<evidence type="ECO:0000313" key="2">
    <source>
        <dbReference type="Proteomes" id="UP000261905"/>
    </source>
</evidence>
<organism evidence="1 2">
    <name type="scientific">Paenibacillus paeoniae</name>
    <dbReference type="NCBI Taxonomy" id="2292705"/>
    <lineage>
        <taxon>Bacteria</taxon>
        <taxon>Bacillati</taxon>
        <taxon>Bacillota</taxon>
        <taxon>Bacilli</taxon>
        <taxon>Bacillales</taxon>
        <taxon>Paenibacillaceae</taxon>
        <taxon>Paenibacillus</taxon>
    </lineage>
</organism>
<name>A0A371P6A8_9BACL</name>
<accession>A0A371P6A8</accession>
<dbReference type="AlphaFoldDB" id="A0A371P6A8"/>
<sequence>MYFINDIHNQNYIECMEQFNCNNREYISACYIAAYPEIFKCFSLSYQFNGPFDWFFEHLYTVDIPNANDAQKNGDAAPLTGQTTALVHLGLNLWNGHSFDLASGLSIWDSELYSVALQAINLRWEDRNQ</sequence>
<comment type="caution">
    <text evidence="1">The sequence shown here is derived from an EMBL/GenBank/DDBJ whole genome shotgun (WGS) entry which is preliminary data.</text>
</comment>
<keyword evidence="2" id="KW-1185">Reference proteome</keyword>
<gene>
    <name evidence="1" type="ORF">DX130_21035</name>
</gene>
<protein>
    <submittedName>
        <fullName evidence="1">Uncharacterized protein</fullName>
    </submittedName>
</protein>
<dbReference type="OrthoDB" id="2968185at2"/>